<dbReference type="InterPro" id="IPR019533">
    <property type="entry name" value="Peptidase_S26"/>
</dbReference>
<feature type="domain" description="Peptidase S26" evidence="6">
    <location>
        <begin position="63"/>
        <end position="141"/>
    </location>
</feature>
<evidence type="ECO:0000256" key="5">
    <source>
        <dbReference type="SAM" id="Phobius"/>
    </source>
</evidence>
<dbReference type="GO" id="GO:0004252">
    <property type="term" value="F:serine-type endopeptidase activity"/>
    <property type="evidence" value="ECO:0007669"/>
    <property type="project" value="InterPro"/>
</dbReference>
<feature type="transmembrane region" description="Helical" evidence="5">
    <location>
        <begin position="206"/>
        <end position="225"/>
    </location>
</feature>
<keyword evidence="8" id="KW-1185">Reference proteome</keyword>
<dbReference type="Pfam" id="PF10502">
    <property type="entry name" value="Peptidase_S26"/>
    <property type="match status" value="1"/>
</dbReference>
<feature type="transmembrane region" description="Helical" evidence="5">
    <location>
        <begin position="61"/>
        <end position="84"/>
    </location>
</feature>
<dbReference type="OrthoDB" id="4822at2157"/>
<evidence type="ECO:0000256" key="3">
    <source>
        <dbReference type="ARBA" id="ARBA00022989"/>
    </source>
</evidence>
<name>A0A284VSX3_9EURY</name>
<dbReference type="PRINTS" id="PR00728">
    <property type="entry name" value="SIGNALPTASE"/>
</dbReference>
<keyword evidence="3 5" id="KW-1133">Transmembrane helix</keyword>
<dbReference type="NCBIfam" id="TIGR02228">
    <property type="entry name" value="sigpep_I_arch"/>
    <property type="match status" value="1"/>
</dbReference>
<dbReference type="InterPro" id="IPR036286">
    <property type="entry name" value="LexA/Signal_pep-like_sf"/>
</dbReference>
<evidence type="ECO:0000313" key="8">
    <source>
        <dbReference type="Proteomes" id="UP000218615"/>
    </source>
</evidence>
<organism evidence="7 8">
    <name type="scientific">Candidatus Methanoperedens nitratireducens</name>
    <dbReference type="NCBI Taxonomy" id="1392998"/>
    <lineage>
        <taxon>Archaea</taxon>
        <taxon>Methanobacteriati</taxon>
        <taxon>Methanobacteriota</taxon>
        <taxon>Stenosarchaea group</taxon>
        <taxon>Methanomicrobia</taxon>
        <taxon>Methanosarcinales</taxon>
        <taxon>ANME-2 cluster</taxon>
        <taxon>Candidatus Methanoperedentaceae</taxon>
        <taxon>Candidatus Methanoperedens</taxon>
    </lineage>
</organism>
<dbReference type="EMBL" id="FZMP01000214">
    <property type="protein sequence ID" value="SNQ62287.1"/>
    <property type="molecule type" value="Genomic_DNA"/>
</dbReference>
<dbReference type="Gene3D" id="2.10.109.10">
    <property type="entry name" value="Umud Fragment, subunit A"/>
    <property type="match status" value="1"/>
</dbReference>
<dbReference type="RefSeq" id="WP_096206875.1">
    <property type="nucleotide sequence ID" value="NZ_FZMP01000214.1"/>
</dbReference>
<feature type="transmembrane region" description="Helical" evidence="5">
    <location>
        <begin position="6"/>
        <end position="26"/>
    </location>
</feature>
<dbReference type="AlphaFoldDB" id="A0A284VSX3"/>
<reference evidence="8" key="1">
    <citation type="submission" date="2017-06" db="EMBL/GenBank/DDBJ databases">
        <authorList>
            <person name="Cremers G."/>
        </authorList>
    </citation>
    <scope>NUCLEOTIDE SEQUENCE [LARGE SCALE GENOMIC DNA]</scope>
</reference>
<dbReference type="Proteomes" id="UP000218615">
    <property type="component" value="Unassembled WGS sequence"/>
</dbReference>
<gene>
    <name evidence="7" type="ORF">MNV_660025</name>
</gene>
<evidence type="ECO:0000256" key="2">
    <source>
        <dbReference type="ARBA" id="ARBA00022692"/>
    </source>
</evidence>
<comment type="subcellular location">
    <subcellularLocation>
        <location evidence="1">Membrane</location>
    </subcellularLocation>
</comment>
<protein>
    <recommendedName>
        <fullName evidence="6">Peptidase S26 domain-containing protein</fullName>
    </recommendedName>
</protein>
<dbReference type="InterPro" id="IPR001733">
    <property type="entry name" value="Peptidase_S26B"/>
</dbReference>
<dbReference type="PANTHER" id="PTHR10806">
    <property type="entry name" value="SIGNAL PEPTIDASE COMPLEX CATALYTIC SUBUNIT SEC11"/>
    <property type="match status" value="1"/>
</dbReference>
<accession>A0A284VSX3</accession>
<sequence>MKEVDYTIPILVSGLFTLLLFIFYLYKKENRVVMNFLSGWFMKTRYRPAELQKDTRKQDSVLLVVLVVLILAFSFRLITFQAVISDSMKPAFVRGDLILSQAFSKEPAVGDIVTFKASTVVNPITHRVIGIQDNLVTTKGDNNPLVDPYRTTKDDIIAKALVINNQTVVIKGVGSYFILDFSQQGGTSKYGDKFTFLQQMFQVIRTWGYVITIIAFAGLLMSMAGKR</sequence>
<proteinExistence type="predicted"/>
<evidence type="ECO:0000313" key="7">
    <source>
        <dbReference type="EMBL" id="SNQ62287.1"/>
    </source>
</evidence>
<dbReference type="PANTHER" id="PTHR10806:SF6">
    <property type="entry name" value="SIGNAL PEPTIDASE COMPLEX CATALYTIC SUBUNIT SEC11"/>
    <property type="match status" value="1"/>
</dbReference>
<keyword evidence="2 5" id="KW-0812">Transmembrane</keyword>
<evidence type="ECO:0000256" key="1">
    <source>
        <dbReference type="ARBA" id="ARBA00004370"/>
    </source>
</evidence>
<dbReference type="CDD" id="cd06530">
    <property type="entry name" value="S26_SPase_I"/>
    <property type="match status" value="1"/>
</dbReference>
<evidence type="ECO:0000259" key="6">
    <source>
        <dbReference type="Pfam" id="PF10502"/>
    </source>
</evidence>
<dbReference type="GO" id="GO:0016020">
    <property type="term" value="C:membrane"/>
    <property type="evidence" value="ECO:0007669"/>
    <property type="project" value="UniProtKB-SubCell"/>
</dbReference>
<keyword evidence="4 5" id="KW-0472">Membrane</keyword>
<evidence type="ECO:0000256" key="4">
    <source>
        <dbReference type="ARBA" id="ARBA00023136"/>
    </source>
</evidence>
<dbReference type="GO" id="GO:0006465">
    <property type="term" value="P:signal peptide processing"/>
    <property type="evidence" value="ECO:0007669"/>
    <property type="project" value="InterPro"/>
</dbReference>
<dbReference type="SUPFAM" id="SSF51306">
    <property type="entry name" value="LexA/Signal peptidase"/>
    <property type="match status" value="1"/>
</dbReference>